<dbReference type="InterPro" id="IPR016896">
    <property type="entry name" value="DUF2860"/>
</dbReference>
<dbReference type="KEGG" id="acib:ACBT_0217"/>
<dbReference type="Proteomes" id="UP000509513">
    <property type="component" value="Chromosome"/>
</dbReference>
<dbReference type="AlphaFoldDB" id="A0A7L5JM67"/>
<dbReference type="OrthoDB" id="5430175at2"/>
<reference evidence="2 3" key="1">
    <citation type="submission" date="2020-05" db="EMBL/GenBank/DDBJ databases">
        <title>Complete genome sequencing of Campylobacter and Arcobacter type strains.</title>
        <authorList>
            <person name="Miller W.G."/>
            <person name="Yee E."/>
        </authorList>
    </citation>
    <scope>NUCLEOTIDE SEQUENCE [LARGE SCALE GENOMIC DNA]</scope>
    <source>
        <strain evidence="2 3">LMG 21996</strain>
    </source>
</reference>
<sequence length="301" mass="35159">MKKIFLYILLATILFANEQNYIEIGGGSEKLKNNFSPESRKTIIQLNEAQDENESFPYFEMYYGHNLNDTLNLYVSSDINGAHIGSLINSDFGVFDFGLKFNLSKEWKNPFLKEVDREKTDVTEIGFYTGYGLSLFDNHEGMIKYELSTIEYSKETINNDLKREGNRHLFLFENKFNSKIFDNDLSYITNLSYEIYDAKGKSSSYNKYELLVGTTINLTENFLFSIFSNIGKKDYEEINLEVNKKINADIFGINTIFRWDKPFSYENIYLNIKTGFEKEDANHSFYNKENTYSILSIGYKF</sequence>
<name>A0A7L5JM67_9BACT</name>
<dbReference type="Pfam" id="PF11059">
    <property type="entry name" value="DUF2860"/>
    <property type="match status" value="1"/>
</dbReference>
<dbReference type="RefSeq" id="WP_024774784.1">
    <property type="nucleotide sequence ID" value="NZ_CP054051.1"/>
</dbReference>
<evidence type="ECO:0000313" key="2">
    <source>
        <dbReference type="EMBL" id="QKJ26199.1"/>
    </source>
</evidence>
<proteinExistence type="predicted"/>
<organism evidence="2 3">
    <name type="scientific">Aliarcobacter cibarius</name>
    <dbReference type="NCBI Taxonomy" id="255507"/>
    <lineage>
        <taxon>Bacteria</taxon>
        <taxon>Pseudomonadati</taxon>
        <taxon>Campylobacterota</taxon>
        <taxon>Epsilonproteobacteria</taxon>
        <taxon>Campylobacterales</taxon>
        <taxon>Arcobacteraceae</taxon>
        <taxon>Aliarcobacter</taxon>
    </lineage>
</organism>
<dbReference type="EMBL" id="CP054051">
    <property type="protein sequence ID" value="QKJ26199.1"/>
    <property type="molecule type" value="Genomic_DNA"/>
</dbReference>
<dbReference type="EMBL" id="CP054051">
    <property type="protein sequence ID" value="QKJ26103.1"/>
    <property type="molecule type" value="Genomic_DNA"/>
</dbReference>
<gene>
    <name evidence="1" type="ORF">ACBT_0116</name>
    <name evidence="2" type="ORF">ACBT_0217</name>
</gene>
<evidence type="ECO:0000313" key="1">
    <source>
        <dbReference type="EMBL" id="QKJ26103.1"/>
    </source>
</evidence>
<dbReference type="KEGG" id="acib:ACBT_0116"/>
<evidence type="ECO:0000313" key="3">
    <source>
        <dbReference type="Proteomes" id="UP000509513"/>
    </source>
</evidence>
<protein>
    <submittedName>
        <fullName evidence="2">DUF2860 domain-containing protein</fullName>
    </submittedName>
</protein>
<accession>A0A7L5JM67</accession>